<sequence length="286" mass="32055">MTKINIDIDITFVNQRSSTSPLEDSTSPIPSIPPPSGPSNEAMLLEEEDEGLRTSIAENVEPIGDSSYFQGRFSFPTWNSEEIPIDLPFVQEPPRPVPVVQEIPRPLPVVQEIPLPIRDNYSQTVKSPSDILPPLKLLANRLMSHPSNASTAFFTENMNILKQAVLEYTSFMDMDIVNASATSQHAKFEHLSNQMAQTLELPSLRLSVDLKVSLSIVHQEISVLLARNVELKAKKTQYFNAVNEKESIHQEIEKAKSNLNEISSDVMVEDSLMMSLTAQMKEIQQR</sequence>
<comment type="caution">
    <text evidence="2">The sequence shown here is derived from an EMBL/GenBank/DDBJ whole genome shotgun (WGS) entry which is preliminary data.</text>
</comment>
<name>A0ABD1SXQ1_9LAMI</name>
<evidence type="ECO:0000256" key="1">
    <source>
        <dbReference type="SAM" id="MobiDB-lite"/>
    </source>
</evidence>
<dbReference type="EMBL" id="JBFOLK010000006">
    <property type="protein sequence ID" value="KAL2505219.1"/>
    <property type="molecule type" value="Genomic_DNA"/>
</dbReference>
<evidence type="ECO:0000313" key="3">
    <source>
        <dbReference type="Proteomes" id="UP001604336"/>
    </source>
</evidence>
<feature type="region of interest" description="Disordered" evidence="1">
    <location>
        <begin position="17"/>
        <end position="42"/>
    </location>
</feature>
<proteinExistence type="predicted"/>
<dbReference type="AlphaFoldDB" id="A0ABD1SXQ1"/>
<protein>
    <submittedName>
        <fullName evidence="2">Uncharacterized protein</fullName>
    </submittedName>
</protein>
<accession>A0ABD1SXQ1</accession>
<organism evidence="2 3">
    <name type="scientific">Abeliophyllum distichum</name>
    <dbReference type="NCBI Taxonomy" id="126358"/>
    <lineage>
        <taxon>Eukaryota</taxon>
        <taxon>Viridiplantae</taxon>
        <taxon>Streptophyta</taxon>
        <taxon>Embryophyta</taxon>
        <taxon>Tracheophyta</taxon>
        <taxon>Spermatophyta</taxon>
        <taxon>Magnoliopsida</taxon>
        <taxon>eudicotyledons</taxon>
        <taxon>Gunneridae</taxon>
        <taxon>Pentapetalae</taxon>
        <taxon>asterids</taxon>
        <taxon>lamiids</taxon>
        <taxon>Lamiales</taxon>
        <taxon>Oleaceae</taxon>
        <taxon>Forsythieae</taxon>
        <taxon>Abeliophyllum</taxon>
    </lineage>
</organism>
<gene>
    <name evidence="2" type="ORF">Adt_20840</name>
</gene>
<reference evidence="3" key="1">
    <citation type="submission" date="2024-07" db="EMBL/GenBank/DDBJ databases">
        <title>Two chromosome-level genome assemblies of Korean endemic species Abeliophyllum distichum and Forsythia ovata (Oleaceae).</title>
        <authorList>
            <person name="Jang H."/>
        </authorList>
    </citation>
    <scope>NUCLEOTIDE SEQUENCE [LARGE SCALE GENOMIC DNA]</scope>
</reference>
<keyword evidence="3" id="KW-1185">Reference proteome</keyword>
<dbReference type="Proteomes" id="UP001604336">
    <property type="component" value="Unassembled WGS sequence"/>
</dbReference>
<evidence type="ECO:0000313" key="2">
    <source>
        <dbReference type="EMBL" id="KAL2505219.1"/>
    </source>
</evidence>